<proteinExistence type="predicted"/>
<feature type="region of interest" description="Disordered" evidence="3">
    <location>
        <begin position="12"/>
        <end position="69"/>
    </location>
</feature>
<accession>A0A9K3GFX5</accession>
<evidence type="ECO:0000256" key="2">
    <source>
        <dbReference type="ARBA" id="ARBA00023004"/>
    </source>
</evidence>
<dbReference type="PANTHER" id="PTHR47435">
    <property type="entry name" value="KELCH REPEAT PROTEIN (AFU_ORTHOLOGUE AFUA_5G12780)"/>
    <property type="match status" value="1"/>
</dbReference>
<evidence type="ECO:0000256" key="3">
    <source>
        <dbReference type="SAM" id="MobiDB-lite"/>
    </source>
</evidence>
<dbReference type="EMBL" id="BDIP01000322">
    <property type="protein sequence ID" value="GIQ81165.1"/>
    <property type="molecule type" value="Genomic_DNA"/>
</dbReference>
<evidence type="ECO:0000313" key="5">
    <source>
        <dbReference type="Proteomes" id="UP000265618"/>
    </source>
</evidence>
<evidence type="ECO:0000256" key="1">
    <source>
        <dbReference type="ARBA" id="ARBA00022737"/>
    </source>
</evidence>
<dbReference type="PANTHER" id="PTHR47435:SF4">
    <property type="entry name" value="KELCH REPEAT PROTEIN (AFU_ORTHOLOGUE AFUA_5G12780)"/>
    <property type="match status" value="1"/>
</dbReference>
<organism evidence="4 5">
    <name type="scientific">Kipferlia bialata</name>
    <dbReference type="NCBI Taxonomy" id="797122"/>
    <lineage>
        <taxon>Eukaryota</taxon>
        <taxon>Metamonada</taxon>
        <taxon>Carpediemonas-like organisms</taxon>
        <taxon>Kipferlia</taxon>
    </lineage>
</organism>
<dbReference type="OrthoDB" id="10251809at2759"/>
<sequence length="409" mass="44388">MSNGESDLVAAFRAGTLWPQPGNVGTQGARPSASAAPFGPKPVGTKPTPAPSHHPTPSPPRYRGPEELEGLPYDFSTAVSIGVSSALVIGSNVQGDRCISPLVSVGQGGLSLEDMEYPLPIDLMFYRAVLVGSDVYVYGGMVSDETDSTTSDGGRDVDTLYVLHVDTMRWELIDKQGRWPPSMSRFIAFSTDDTTLYVCGASNKGENRTWGFNTDTRTWESLPLQPFIFDPARPELTSLDLSADDRVVVSNGVAHVLRPHASTTRAHSVLVGPSHCTYTPSEGWKAIEGCPSLTRLTYAIARGRFVVVGVYQGEAGAPSWNKSQLLHDYAYDTTTGEWTCINVVQRGIGPLSASHPIPMDCSARVGPHYLLCCYGTHFEHPEDPDYYPSSVVLRDVRFGEQLEKAVAFE</sequence>
<keyword evidence="5" id="KW-1185">Reference proteome</keyword>
<gene>
    <name evidence="4" type="ORF">KIPB_002080</name>
</gene>
<protein>
    <submittedName>
        <fullName evidence="4">Uncharacterized protein</fullName>
    </submittedName>
</protein>
<dbReference type="Proteomes" id="UP000265618">
    <property type="component" value="Unassembled WGS sequence"/>
</dbReference>
<keyword evidence="1" id="KW-0677">Repeat</keyword>
<dbReference type="Gene3D" id="2.120.10.80">
    <property type="entry name" value="Kelch-type beta propeller"/>
    <property type="match status" value="1"/>
</dbReference>
<dbReference type="InterPro" id="IPR011043">
    <property type="entry name" value="Gal_Oxase/kelch_b-propeller"/>
</dbReference>
<dbReference type="InterPro" id="IPR015915">
    <property type="entry name" value="Kelch-typ_b-propeller"/>
</dbReference>
<reference evidence="4 5" key="1">
    <citation type="journal article" date="2018" name="PLoS ONE">
        <title>The draft genome of Kipferlia bialata reveals reductive genome evolution in fornicate parasites.</title>
        <authorList>
            <person name="Tanifuji G."/>
            <person name="Takabayashi S."/>
            <person name="Kume K."/>
            <person name="Takagi M."/>
            <person name="Nakayama T."/>
            <person name="Kamikawa R."/>
            <person name="Inagaki Y."/>
            <person name="Hashimoto T."/>
        </authorList>
    </citation>
    <scope>NUCLEOTIDE SEQUENCE [LARGE SCALE GENOMIC DNA]</scope>
    <source>
        <strain evidence="4">NY0173</strain>
    </source>
</reference>
<dbReference type="SUPFAM" id="SSF50965">
    <property type="entry name" value="Galactose oxidase, central domain"/>
    <property type="match status" value="1"/>
</dbReference>
<dbReference type="AlphaFoldDB" id="A0A9K3GFX5"/>
<feature type="compositionally biased region" description="Pro residues" evidence="3">
    <location>
        <begin position="48"/>
        <end position="62"/>
    </location>
</feature>
<comment type="caution">
    <text evidence="4">The sequence shown here is derived from an EMBL/GenBank/DDBJ whole genome shotgun (WGS) entry which is preliminary data.</text>
</comment>
<name>A0A9K3GFX5_9EUKA</name>
<dbReference type="GO" id="GO:0019760">
    <property type="term" value="P:glucosinolate metabolic process"/>
    <property type="evidence" value="ECO:0007669"/>
    <property type="project" value="UniProtKB-ARBA"/>
</dbReference>
<keyword evidence="2" id="KW-0408">Iron</keyword>
<evidence type="ECO:0000313" key="4">
    <source>
        <dbReference type="EMBL" id="GIQ81165.1"/>
    </source>
</evidence>